<proteinExistence type="predicted"/>
<gene>
    <name evidence="1" type="primary">jg26230</name>
    <name evidence="1" type="ORF">PAEG_LOCUS799</name>
</gene>
<sequence>MADKKTVLCLCGGVLTAVLDARLERTARERRGAALDDARLQPHLQHVGLRRCRAHTHAVTLATHAPRTQHARARQRDQLDTKHCLTKLNSLRKTVRRGIRRGHIHLANAVYSLLSI</sequence>
<comment type="caution">
    <text evidence="1">The sequence shown here is derived from an EMBL/GenBank/DDBJ whole genome shotgun (WGS) entry which is preliminary data.</text>
</comment>
<reference evidence="1" key="1">
    <citation type="submission" date="2022-03" db="EMBL/GenBank/DDBJ databases">
        <authorList>
            <person name="Lindestad O."/>
        </authorList>
    </citation>
    <scope>NUCLEOTIDE SEQUENCE</scope>
</reference>
<dbReference type="AlphaFoldDB" id="A0A8S4QIX1"/>
<evidence type="ECO:0000313" key="1">
    <source>
        <dbReference type="EMBL" id="CAH2208183.1"/>
    </source>
</evidence>
<accession>A0A8S4QIX1</accession>
<dbReference type="Proteomes" id="UP000838756">
    <property type="component" value="Unassembled WGS sequence"/>
</dbReference>
<name>A0A8S4QIX1_9NEOP</name>
<protein>
    <submittedName>
        <fullName evidence="1">Jg26230 protein</fullName>
    </submittedName>
</protein>
<evidence type="ECO:0000313" key="2">
    <source>
        <dbReference type="Proteomes" id="UP000838756"/>
    </source>
</evidence>
<dbReference type="EMBL" id="CAKXAJ010002581">
    <property type="protein sequence ID" value="CAH2208183.1"/>
    <property type="molecule type" value="Genomic_DNA"/>
</dbReference>
<organism evidence="1 2">
    <name type="scientific">Pararge aegeria aegeria</name>
    <dbReference type="NCBI Taxonomy" id="348720"/>
    <lineage>
        <taxon>Eukaryota</taxon>
        <taxon>Metazoa</taxon>
        <taxon>Ecdysozoa</taxon>
        <taxon>Arthropoda</taxon>
        <taxon>Hexapoda</taxon>
        <taxon>Insecta</taxon>
        <taxon>Pterygota</taxon>
        <taxon>Neoptera</taxon>
        <taxon>Endopterygota</taxon>
        <taxon>Lepidoptera</taxon>
        <taxon>Glossata</taxon>
        <taxon>Ditrysia</taxon>
        <taxon>Papilionoidea</taxon>
        <taxon>Nymphalidae</taxon>
        <taxon>Satyrinae</taxon>
        <taxon>Satyrini</taxon>
        <taxon>Parargina</taxon>
        <taxon>Pararge</taxon>
    </lineage>
</organism>
<keyword evidence="2" id="KW-1185">Reference proteome</keyword>